<gene>
    <name evidence="2" type="ORF">I6I88_08580</name>
</gene>
<dbReference type="RefSeq" id="WP_002992499.1">
    <property type="nucleotide sequence ID" value="NZ_CP068108.1"/>
</dbReference>
<feature type="chain" id="PRO_5040478711" evidence="1">
    <location>
        <begin position="19"/>
        <end position="103"/>
    </location>
</feature>
<sequence length="103" mass="11661">MKNLLLVVAFLLSIGAFAQNTTTPKAPETLCYLAIEFEPECPIIINGLVRVHAQYDLNICGDLVNTMSPIAIKQMIQDYLCTYNNFPSYVEVLRIKYKKLGKF</sequence>
<organism evidence="2 3">
    <name type="scientific">Myroides odoratus</name>
    <name type="common">Flavobacterium odoratum</name>
    <dbReference type="NCBI Taxonomy" id="256"/>
    <lineage>
        <taxon>Bacteria</taxon>
        <taxon>Pseudomonadati</taxon>
        <taxon>Bacteroidota</taxon>
        <taxon>Flavobacteriia</taxon>
        <taxon>Flavobacteriales</taxon>
        <taxon>Flavobacteriaceae</taxon>
        <taxon>Myroides</taxon>
    </lineage>
</organism>
<evidence type="ECO:0000256" key="1">
    <source>
        <dbReference type="SAM" id="SignalP"/>
    </source>
</evidence>
<reference evidence="2 3" key="1">
    <citation type="submission" date="2021-01" db="EMBL/GenBank/DDBJ databases">
        <title>FDA dAtabase for Regulatory Grade micrObial Sequences (FDA-ARGOS): Supporting development and validation of Infectious Disease Dx tests.</title>
        <authorList>
            <person name="Sproer C."/>
            <person name="Gronow S."/>
            <person name="Severitt S."/>
            <person name="Schroder I."/>
            <person name="Tallon L."/>
            <person name="Sadzewicz L."/>
            <person name="Zhao X."/>
            <person name="Boylan J."/>
            <person name="Ott S."/>
            <person name="Bowen H."/>
            <person name="Vavikolanu K."/>
            <person name="Mehta A."/>
            <person name="Aluvathingal J."/>
            <person name="Nadendla S."/>
            <person name="Lowell S."/>
            <person name="Myers T."/>
            <person name="Yan Y."/>
            <person name="Sichtig H."/>
        </authorList>
    </citation>
    <scope>NUCLEOTIDE SEQUENCE [LARGE SCALE GENOMIC DNA]</scope>
    <source>
        <strain evidence="2 3">FDAARGOS_1131</strain>
    </source>
</reference>
<dbReference type="AlphaFoldDB" id="A0A9Q6ZHX5"/>
<evidence type="ECO:0000313" key="3">
    <source>
        <dbReference type="Proteomes" id="UP000596202"/>
    </source>
</evidence>
<proteinExistence type="predicted"/>
<evidence type="ECO:0000313" key="2">
    <source>
        <dbReference type="EMBL" id="QQU01780.1"/>
    </source>
</evidence>
<keyword evidence="1" id="KW-0732">Signal</keyword>
<protein>
    <submittedName>
        <fullName evidence="2">Uncharacterized protein</fullName>
    </submittedName>
</protein>
<accession>A0A9Q6ZHX5</accession>
<feature type="signal peptide" evidence="1">
    <location>
        <begin position="1"/>
        <end position="18"/>
    </location>
</feature>
<dbReference type="EMBL" id="CP068108">
    <property type="protein sequence ID" value="QQU01780.1"/>
    <property type="molecule type" value="Genomic_DNA"/>
</dbReference>
<name>A0A9Q6ZHX5_MYROD</name>
<dbReference type="GeneID" id="93527709"/>
<dbReference type="Proteomes" id="UP000596202">
    <property type="component" value="Chromosome"/>
</dbReference>
<dbReference type="OrthoDB" id="1463476at2"/>